<dbReference type="PROSITE" id="PS50181">
    <property type="entry name" value="FBOX"/>
    <property type="match status" value="1"/>
</dbReference>
<accession>A9RZ65</accession>
<dbReference type="AlphaFoldDB" id="A9RZ65"/>
<dbReference type="Gene3D" id="1.20.1280.50">
    <property type="match status" value="1"/>
</dbReference>
<gene>
    <name evidence="2" type="ORF">PHYPA_017715</name>
</gene>
<sequence length="449" mass="50982">MLTQRKRRLKKVGLKRENKYLRGWRSKGGRVRKKLKGGRATKTARIMESKMGLPRELMELIFERLPMLSLLRFTTVCKRWRDSIVARVAASQNGNTVAEDLLLMITDGLHLGKLSAYNPMREQWYSIRLPVDSNNRFPFAVAADGNLVCMSDRCYRKFGTYGRVAVCDPVLKQWHELPPLRSWGVIQGMVVDPVTRAMKILATNFLDSDDGGFKLTCAELCDTSVPLQTQAPARWKMVLPPTSFLAADRYSVFCGGRFIFLAPDYSLFEFDIGNESWVQVSTGSLPATRLDLQAHKKLLVCDDSIFLFTIEVNNESPSGRDLIVWGLTPEMQWVEVAKAPPLVTSRFFDFVHNADDNESPIHTDETPYSEAGCLNGYLSLRHWTASGEAHNEVLRVWTVTVGKSAIFLKNTFLPQFLQIDLTKDGDAQWRWVVCPQHVPLSARPFRFSL</sequence>
<dbReference type="Gramene" id="Pp3c13_22240V3.1">
    <property type="protein sequence ID" value="PAC:32931063.CDS.1"/>
    <property type="gene ID" value="Pp3c13_22240"/>
</dbReference>
<dbReference type="InterPro" id="IPR050796">
    <property type="entry name" value="SCF_F-box_component"/>
</dbReference>
<evidence type="ECO:0000313" key="2">
    <source>
        <dbReference type="EMBL" id="PNR42883.1"/>
    </source>
</evidence>
<dbReference type="GO" id="GO:0031146">
    <property type="term" value="P:SCF-dependent proteasomal ubiquitin-dependent protein catabolic process"/>
    <property type="evidence" value="ECO:0000318"/>
    <property type="project" value="GO_Central"/>
</dbReference>
<dbReference type="EMBL" id="ABEU02000013">
    <property type="protein sequence ID" value="PNR42883.1"/>
    <property type="molecule type" value="Genomic_DNA"/>
</dbReference>
<evidence type="ECO:0000313" key="4">
    <source>
        <dbReference type="Proteomes" id="UP000006727"/>
    </source>
</evidence>
<feature type="domain" description="F-box" evidence="1">
    <location>
        <begin position="47"/>
        <end position="101"/>
    </location>
</feature>
<dbReference type="PANTHER" id="PTHR31672">
    <property type="entry name" value="BNACNNG10540D PROTEIN"/>
    <property type="match status" value="1"/>
</dbReference>
<keyword evidence="4" id="KW-1185">Reference proteome</keyword>
<dbReference type="Gramene" id="Pp3c13_22240V3.2">
    <property type="protein sequence ID" value="PAC:32931064.CDS.1"/>
    <property type="gene ID" value="Pp3c13_22240"/>
</dbReference>
<dbReference type="EnsemblPlants" id="Pp3c13_22240V3.2">
    <property type="protein sequence ID" value="PAC:32931064.CDS.1"/>
    <property type="gene ID" value="Pp3c13_22240"/>
</dbReference>
<reference evidence="3" key="3">
    <citation type="submission" date="2020-12" db="UniProtKB">
        <authorList>
            <consortium name="EnsemblPlants"/>
        </authorList>
    </citation>
    <scope>IDENTIFICATION</scope>
</reference>
<organism evidence="2">
    <name type="scientific">Physcomitrium patens</name>
    <name type="common">Spreading-leaved earth moss</name>
    <name type="synonym">Physcomitrella patens</name>
    <dbReference type="NCBI Taxonomy" id="3218"/>
    <lineage>
        <taxon>Eukaryota</taxon>
        <taxon>Viridiplantae</taxon>
        <taxon>Streptophyta</taxon>
        <taxon>Embryophyta</taxon>
        <taxon>Bryophyta</taxon>
        <taxon>Bryophytina</taxon>
        <taxon>Bryopsida</taxon>
        <taxon>Funariidae</taxon>
        <taxon>Funariales</taxon>
        <taxon>Funariaceae</taxon>
        <taxon>Physcomitrium</taxon>
    </lineage>
</organism>
<dbReference type="InterPro" id="IPR036047">
    <property type="entry name" value="F-box-like_dom_sf"/>
</dbReference>
<dbReference type="Proteomes" id="UP000006727">
    <property type="component" value="Chromosome 13"/>
</dbReference>
<evidence type="ECO:0000259" key="1">
    <source>
        <dbReference type="PROSITE" id="PS50181"/>
    </source>
</evidence>
<dbReference type="GO" id="GO:0004842">
    <property type="term" value="F:ubiquitin-protein transferase activity"/>
    <property type="evidence" value="ECO:0000318"/>
    <property type="project" value="GO_Central"/>
</dbReference>
<protein>
    <recommendedName>
        <fullName evidence="1">F-box domain-containing protein</fullName>
    </recommendedName>
</protein>
<reference evidence="2 4" key="2">
    <citation type="journal article" date="2018" name="Plant J.">
        <title>The Physcomitrella patens chromosome-scale assembly reveals moss genome structure and evolution.</title>
        <authorList>
            <person name="Lang D."/>
            <person name="Ullrich K.K."/>
            <person name="Murat F."/>
            <person name="Fuchs J."/>
            <person name="Jenkins J."/>
            <person name="Haas F.B."/>
            <person name="Piednoel M."/>
            <person name="Gundlach H."/>
            <person name="Van Bel M."/>
            <person name="Meyberg R."/>
            <person name="Vives C."/>
            <person name="Morata J."/>
            <person name="Symeonidi A."/>
            <person name="Hiss M."/>
            <person name="Muchero W."/>
            <person name="Kamisugi Y."/>
            <person name="Saleh O."/>
            <person name="Blanc G."/>
            <person name="Decker E.L."/>
            <person name="van Gessel N."/>
            <person name="Grimwood J."/>
            <person name="Hayes R.D."/>
            <person name="Graham S.W."/>
            <person name="Gunter L.E."/>
            <person name="McDaniel S.F."/>
            <person name="Hoernstein S.N.W."/>
            <person name="Larsson A."/>
            <person name="Li F.W."/>
            <person name="Perroud P.F."/>
            <person name="Phillips J."/>
            <person name="Ranjan P."/>
            <person name="Rokshar D.S."/>
            <person name="Rothfels C.J."/>
            <person name="Schneider L."/>
            <person name="Shu S."/>
            <person name="Stevenson D.W."/>
            <person name="Thummler F."/>
            <person name="Tillich M."/>
            <person name="Villarreal Aguilar J.C."/>
            <person name="Widiez T."/>
            <person name="Wong G.K."/>
            <person name="Wymore A."/>
            <person name="Zhang Y."/>
            <person name="Zimmer A.D."/>
            <person name="Quatrano R.S."/>
            <person name="Mayer K.F.X."/>
            <person name="Goodstein D."/>
            <person name="Casacuberta J.M."/>
            <person name="Vandepoele K."/>
            <person name="Reski R."/>
            <person name="Cuming A.C."/>
            <person name="Tuskan G.A."/>
            <person name="Maumus F."/>
            <person name="Salse J."/>
            <person name="Schmutz J."/>
            <person name="Rensing S.A."/>
        </authorList>
    </citation>
    <scope>NUCLEOTIDE SEQUENCE [LARGE SCALE GENOMIC DNA]</scope>
    <source>
        <strain evidence="3 4">cv. Gransden 2004</strain>
    </source>
</reference>
<reference evidence="2 4" key="1">
    <citation type="journal article" date="2008" name="Science">
        <title>The Physcomitrella genome reveals evolutionary insights into the conquest of land by plants.</title>
        <authorList>
            <person name="Rensing S."/>
            <person name="Lang D."/>
            <person name="Zimmer A."/>
            <person name="Terry A."/>
            <person name="Salamov A."/>
            <person name="Shapiro H."/>
            <person name="Nishiyama T."/>
            <person name="Perroud P.-F."/>
            <person name="Lindquist E."/>
            <person name="Kamisugi Y."/>
            <person name="Tanahashi T."/>
            <person name="Sakakibara K."/>
            <person name="Fujita T."/>
            <person name="Oishi K."/>
            <person name="Shin-I T."/>
            <person name="Kuroki Y."/>
            <person name="Toyoda A."/>
            <person name="Suzuki Y."/>
            <person name="Hashimoto A."/>
            <person name="Yamaguchi K."/>
            <person name="Sugano A."/>
            <person name="Kohara Y."/>
            <person name="Fujiyama A."/>
            <person name="Anterola A."/>
            <person name="Aoki S."/>
            <person name="Ashton N."/>
            <person name="Barbazuk W.B."/>
            <person name="Barker E."/>
            <person name="Bennetzen J."/>
            <person name="Bezanilla M."/>
            <person name="Blankenship R."/>
            <person name="Cho S.H."/>
            <person name="Dutcher S."/>
            <person name="Estelle M."/>
            <person name="Fawcett J.A."/>
            <person name="Gundlach H."/>
            <person name="Hanada K."/>
            <person name="Heyl A."/>
            <person name="Hicks K.A."/>
            <person name="Hugh J."/>
            <person name="Lohr M."/>
            <person name="Mayer K."/>
            <person name="Melkozernov A."/>
            <person name="Murata T."/>
            <person name="Nelson D."/>
            <person name="Pils B."/>
            <person name="Prigge M."/>
            <person name="Reiss B."/>
            <person name="Renner T."/>
            <person name="Rombauts S."/>
            <person name="Rushton P."/>
            <person name="Sanderfoot A."/>
            <person name="Schween G."/>
            <person name="Shiu S.-H."/>
            <person name="Stueber K."/>
            <person name="Theodoulou F.L."/>
            <person name="Tu H."/>
            <person name="Van de Peer Y."/>
            <person name="Verrier P.J."/>
            <person name="Waters E."/>
            <person name="Wood A."/>
            <person name="Yang L."/>
            <person name="Cove D."/>
            <person name="Cuming A."/>
            <person name="Hasebe M."/>
            <person name="Lucas S."/>
            <person name="Mishler D.B."/>
            <person name="Reski R."/>
            <person name="Grigoriev I."/>
            <person name="Quatrano R.S."/>
            <person name="Boore J.L."/>
        </authorList>
    </citation>
    <scope>NUCLEOTIDE SEQUENCE [LARGE SCALE GENOMIC DNA]</scope>
    <source>
        <strain evidence="3 4">cv. Gransden 2004</strain>
    </source>
</reference>
<dbReference type="InterPro" id="IPR001810">
    <property type="entry name" value="F-box_dom"/>
</dbReference>
<evidence type="ECO:0000313" key="3">
    <source>
        <dbReference type="EnsemblPlants" id="PAC:32931063.CDS.1"/>
    </source>
</evidence>
<dbReference type="InterPro" id="IPR011043">
    <property type="entry name" value="Gal_Oxase/kelch_b-propeller"/>
</dbReference>
<dbReference type="SMART" id="SM00256">
    <property type="entry name" value="FBOX"/>
    <property type="match status" value="1"/>
</dbReference>
<dbReference type="SUPFAM" id="SSF81383">
    <property type="entry name" value="F-box domain"/>
    <property type="match status" value="1"/>
</dbReference>
<name>A9RZ65_PHYPA</name>
<proteinExistence type="predicted"/>
<dbReference type="InParanoid" id="A9RZ65"/>
<dbReference type="EnsemblPlants" id="Pp3c13_22240V3.1">
    <property type="protein sequence ID" value="PAC:32931063.CDS.1"/>
    <property type="gene ID" value="Pp3c13_22240"/>
</dbReference>
<dbReference type="Pfam" id="PF00646">
    <property type="entry name" value="F-box"/>
    <property type="match status" value="1"/>
</dbReference>
<dbReference type="SUPFAM" id="SSF50965">
    <property type="entry name" value="Galactose oxidase, central domain"/>
    <property type="match status" value="1"/>
</dbReference>